<evidence type="ECO:0000313" key="1">
    <source>
        <dbReference type="EMBL" id="SVD55978.1"/>
    </source>
</evidence>
<organism evidence="1">
    <name type="scientific">marine metagenome</name>
    <dbReference type="NCBI Taxonomy" id="408172"/>
    <lineage>
        <taxon>unclassified sequences</taxon>
        <taxon>metagenomes</taxon>
        <taxon>ecological metagenomes</taxon>
    </lineage>
</organism>
<gene>
    <name evidence="1" type="ORF">METZ01_LOCUS408832</name>
</gene>
<dbReference type="AlphaFoldDB" id="A0A382WCX5"/>
<dbReference type="EMBL" id="UINC01158435">
    <property type="protein sequence ID" value="SVD55978.1"/>
    <property type="molecule type" value="Genomic_DNA"/>
</dbReference>
<sequence length="39" mass="4334">MSSTRTRRLNDLTDEILETAVIADFEGRMGEKPALLGLL</sequence>
<proteinExistence type="predicted"/>
<protein>
    <submittedName>
        <fullName evidence="1">Uncharacterized protein</fullName>
    </submittedName>
</protein>
<reference evidence="1" key="1">
    <citation type="submission" date="2018-05" db="EMBL/GenBank/DDBJ databases">
        <authorList>
            <person name="Lanie J.A."/>
            <person name="Ng W.-L."/>
            <person name="Kazmierczak K.M."/>
            <person name="Andrzejewski T.M."/>
            <person name="Davidsen T.M."/>
            <person name="Wayne K.J."/>
            <person name="Tettelin H."/>
            <person name="Glass J.I."/>
            <person name="Rusch D."/>
            <person name="Podicherti R."/>
            <person name="Tsui H.-C.T."/>
            <person name="Winkler M.E."/>
        </authorList>
    </citation>
    <scope>NUCLEOTIDE SEQUENCE</scope>
</reference>
<accession>A0A382WCX5</accession>
<feature type="non-terminal residue" evidence="1">
    <location>
        <position position="39"/>
    </location>
</feature>
<name>A0A382WCX5_9ZZZZ</name>